<feature type="region of interest" description="Disordered" evidence="1">
    <location>
        <begin position="156"/>
        <end position="185"/>
    </location>
</feature>
<evidence type="ECO:0000256" key="1">
    <source>
        <dbReference type="SAM" id="MobiDB-lite"/>
    </source>
</evidence>
<feature type="region of interest" description="Disordered" evidence="1">
    <location>
        <begin position="1"/>
        <end position="113"/>
    </location>
</feature>
<sequence>MDGGKPSHRRSLQQLPRGSSDRQHPKGSNCSPARMDPDVNPQDEKQHRKSTRRSSQVPRDESEGPPASFKPLCPAKPSPSFLEIPATQWRPSPSLPYTQTARGGKGKRHFSPEHQPQECFGLFECIHNNIQVQTQIAQAQLSLLEDMRETMNVLLSRQERQSHESAGQSEQRAQKGSVSSPRPLS</sequence>
<feature type="compositionally biased region" description="Polar residues" evidence="1">
    <location>
        <begin position="164"/>
        <end position="185"/>
    </location>
</feature>
<dbReference type="PANTHER" id="PTHR37368:SF1">
    <property type="entry name" value="TSSK6-ACTIVATING CO-CHAPERONE PROTEIN"/>
    <property type="match status" value="1"/>
</dbReference>
<keyword evidence="2" id="KW-1185">Reference proteome</keyword>
<protein>
    <submittedName>
        <fullName evidence="3">TSSK6-activating co-chaperone protein isoform X2</fullName>
    </submittedName>
</protein>
<gene>
    <name evidence="3" type="primary">TSACC</name>
</gene>
<feature type="compositionally biased region" description="Basic residues" evidence="1">
    <location>
        <begin position="1"/>
        <end position="11"/>
    </location>
</feature>
<feature type="compositionally biased region" description="Polar residues" evidence="1">
    <location>
        <begin position="89"/>
        <end position="101"/>
    </location>
</feature>
<dbReference type="InterPro" id="IPR031679">
    <property type="entry name" value="SSTK-IP"/>
</dbReference>
<evidence type="ECO:0000313" key="3">
    <source>
        <dbReference type="RefSeq" id="XP_015266323.1"/>
    </source>
</evidence>
<organism evidence="2 3">
    <name type="scientific">Gekko japonicus</name>
    <name type="common">Schlegel's Japanese gecko</name>
    <dbReference type="NCBI Taxonomy" id="146911"/>
    <lineage>
        <taxon>Eukaryota</taxon>
        <taxon>Metazoa</taxon>
        <taxon>Chordata</taxon>
        <taxon>Craniata</taxon>
        <taxon>Vertebrata</taxon>
        <taxon>Euteleostomi</taxon>
        <taxon>Lepidosauria</taxon>
        <taxon>Squamata</taxon>
        <taxon>Bifurcata</taxon>
        <taxon>Gekkota</taxon>
        <taxon>Gekkonidae</taxon>
        <taxon>Gekkoninae</taxon>
        <taxon>Gekko</taxon>
    </lineage>
</organism>
<evidence type="ECO:0000313" key="2">
    <source>
        <dbReference type="Proteomes" id="UP000694871"/>
    </source>
</evidence>
<dbReference type="Proteomes" id="UP000694871">
    <property type="component" value="Unplaced"/>
</dbReference>
<reference evidence="3" key="1">
    <citation type="submission" date="2025-08" db="UniProtKB">
        <authorList>
            <consortium name="RefSeq"/>
        </authorList>
    </citation>
    <scope>IDENTIFICATION</scope>
</reference>
<name>A0ABM1JXY6_GEKJA</name>
<dbReference type="Pfam" id="PF15836">
    <property type="entry name" value="SSTK-IP"/>
    <property type="match status" value="1"/>
</dbReference>
<proteinExistence type="predicted"/>
<accession>A0ABM1JXY6</accession>
<dbReference type="RefSeq" id="XP_015266323.1">
    <property type="nucleotide sequence ID" value="XM_015410837.1"/>
</dbReference>
<dbReference type="GeneID" id="107110112"/>
<dbReference type="PANTHER" id="PTHR37368">
    <property type="entry name" value="TSSK6-ACTIVATING CO-CHAPERONE PROTEIN"/>
    <property type="match status" value="1"/>
</dbReference>